<dbReference type="Proteomes" id="UP000298017">
    <property type="component" value="Unassembled WGS sequence"/>
</dbReference>
<dbReference type="EMBL" id="SPNK01000003">
    <property type="protein sequence ID" value="TFI02289.1"/>
    <property type="molecule type" value="Genomic_DNA"/>
</dbReference>
<dbReference type="GO" id="GO:0005886">
    <property type="term" value="C:plasma membrane"/>
    <property type="evidence" value="ECO:0007669"/>
    <property type="project" value="UniProtKB-SubCell"/>
</dbReference>
<dbReference type="PANTHER" id="PTHR21716">
    <property type="entry name" value="TRANSMEMBRANE PROTEIN"/>
    <property type="match status" value="1"/>
</dbReference>
<evidence type="ECO:0000256" key="7">
    <source>
        <dbReference type="ARBA" id="ARBA00023136"/>
    </source>
</evidence>
<feature type="transmembrane region" description="Helical" evidence="9">
    <location>
        <begin position="189"/>
        <end position="214"/>
    </location>
</feature>
<name>A0AAX2SG45_KOCRH</name>
<gene>
    <name evidence="10" type="ORF">E4P33_04410</name>
</gene>
<protein>
    <submittedName>
        <fullName evidence="10">AI-2E family transporter</fullName>
    </submittedName>
</protein>
<keyword evidence="5 9" id="KW-0812">Transmembrane</keyword>
<evidence type="ECO:0000313" key="10">
    <source>
        <dbReference type="EMBL" id="TFI02289.1"/>
    </source>
</evidence>
<dbReference type="InterPro" id="IPR002549">
    <property type="entry name" value="AI-2E-like"/>
</dbReference>
<keyword evidence="7 9" id="KW-0472">Membrane</keyword>
<dbReference type="AlphaFoldDB" id="A0AAX2SG45"/>
<evidence type="ECO:0000256" key="4">
    <source>
        <dbReference type="ARBA" id="ARBA00022475"/>
    </source>
</evidence>
<organism evidence="10 11">
    <name type="scientific">Kocuria rhizophila</name>
    <dbReference type="NCBI Taxonomy" id="72000"/>
    <lineage>
        <taxon>Bacteria</taxon>
        <taxon>Bacillati</taxon>
        <taxon>Actinomycetota</taxon>
        <taxon>Actinomycetes</taxon>
        <taxon>Micrococcales</taxon>
        <taxon>Micrococcaceae</taxon>
        <taxon>Kocuria</taxon>
    </lineage>
</organism>
<dbReference type="GO" id="GO:0055085">
    <property type="term" value="P:transmembrane transport"/>
    <property type="evidence" value="ECO:0007669"/>
    <property type="project" value="TreeGrafter"/>
</dbReference>
<reference evidence="10 11" key="1">
    <citation type="submission" date="2019-03" db="EMBL/GenBank/DDBJ databases">
        <title>Genome Sequencing and Assembly of Various Microbes Isolated from Alder Root Nodule.</title>
        <authorList>
            <person name="Swanson E."/>
            <person name="Sevigny J.L."/>
            <person name="Pesce C."/>
            <person name="Davis I."/>
            <person name="Kleiner V."/>
            <person name="Tisa L."/>
        </authorList>
    </citation>
    <scope>NUCLEOTIDE SEQUENCE [LARGE SCALE GENOMIC DNA]</scope>
    <source>
        <strain evidence="10 11">4R-31</strain>
    </source>
</reference>
<proteinExistence type="inferred from homology"/>
<keyword evidence="4" id="KW-1003">Cell membrane</keyword>
<evidence type="ECO:0000256" key="5">
    <source>
        <dbReference type="ARBA" id="ARBA00022692"/>
    </source>
</evidence>
<keyword evidence="6 9" id="KW-1133">Transmembrane helix</keyword>
<evidence type="ECO:0000256" key="6">
    <source>
        <dbReference type="ARBA" id="ARBA00022989"/>
    </source>
</evidence>
<feature type="compositionally biased region" description="Basic and acidic residues" evidence="8">
    <location>
        <begin position="422"/>
        <end position="456"/>
    </location>
</feature>
<comment type="subcellular location">
    <subcellularLocation>
        <location evidence="1">Cell membrane</location>
        <topology evidence="1">Multi-pass membrane protein</topology>
    </subcellularLocation>
</comment>
<feature type="transmembrane region" description="Helical" evidence="9">
    <location>
        <begin position="266"/>
        <end position="287"/>
    </location>
</feature>
<dbReference type="Pfam" id="PF01594">
    <property type="entry name" value="AI-2E_transport"/>
    <property type="match status" value="1"/>
</dbReference>
<feature type="transmembrane region" description="Helical" evidence="9">
    <location>
        <begin position="240"/>
        <end position="260"/>
    </location>
</feature>
<accession>A0AAX2SG45</accession>
<evidence type="ECO:0000256" key="8">
    <source>
        <dbReference type="SAM" id="MobiDB-lite"/>
    </source>
</evidence>
<evidence type="ECO:0000256" key="3">
    <source>
        <dbReference type="ARBA" id="ARBA00022448"/>
    </source>
</evidence>
<comment type="caution">
    <text evidence="10">The sequence shown here is derived from an EMBL/GenBank/DDBJ whole genome shotgun (WGS) entry which is preliminary data.</text>
</comment>
<feature type="transmembrane region" description="Helical" evidence="9">
    <location>
        <begin position="294"/>
        <end position="318"/>
    </location>
</feature>
<feature type="transmembrane region" description="Helical" evidence="9">
    <location>
        <begin position="338"/>
        <end position="365"/>
    </location>
</feature>
<feature type="transmembrane region" description="Helical" evidence="9">
    <location>
        <begin position="69"/>
        <end position="90"/>
    </location>
</feature>
<comment type="similarity">
    <text evidence="2">Belongs to the autoinducer-2 exporter (AI-2E) (TC 2.A.86) family.</text>
</comment>
<feature type="region of interest" description="Disordered" evidence="8">
    <location>
        <begin position="413"/>
        <end position="456"/>
    </location>
</feature>
<dbReference type="RefSeq" id="WP_135010341.1">
    <property type="nucleotide sequence ID" value="NZ_CP072262.1"/>
</dbReference>
<evidence type="ECO:0000256" key="1">
    <source>
        <dbReference type="ARBA" id="ARBA00004651"/>
    </source>
</evidence>
<sequence length="456" mass="48900">MSSSVPTSHAGSPPGRASDVPQSNPVPIADAETMVTTPVRIAAAWSWRVLLIIAGVGVIGWLLSHVTTVLIPVLLAALAAGLLSPAVRWLRSKGIPAAFAAITVELGLILLVLGLLTLAGQQIIVGFAQLSSNVVAGFQQLMGMLEDSRLNISTDTINQWFSELGSTLQANSDAILSGAMRFGSTASNIVTGTVIALFVLLFFLMDGESIWLFLVKLFPRRARPAVNGAGRKGWISLAQYVRIQVFVAFVDAVGIGLGAFLLHVPLALPIGVLVFLASFIPIVGAVLTGAVAVLVALVAVSPGIALAMLLVVLAVQQIESNILQPLVMGKAVSLHPVAVFLAVAAGSVLFGIIGALFAVPLMAILNTIIRYLAGRAWEHDDEIAWEPFLYPREIKKAAKKKNLSSEQIMAQLQRFRGKRHRERESEERKREEKHKKETEHNASIEQRSPGEDQPLR</sequence>
<evidence type="ECO:0000313" key="11">
    <source>
        <dbReference type="Proteomes" id="UP000298017"/>
    </source>
</evidence>
<evidence type="ECO:0000256" key="9">
    <source>
        <dbReference type="SAM" id="Phobius"/>
    </source>
</evidence>
<feature type="transmembrane region" description="Helical" evidence="9">
    <location>
        <begin position="45"/>
        <end position="63"/>
    </location>
</feature>
<keyword evidence="3" id="KW-0813">Transport</keyword>
<feature type="transmembrane region" description="Helical" evidence="9">
    <location>
        <begin position="97"/>
        <end position="119"/>
    </location>
</feature>
<dbReference type="PANTHER" id="PTHR21716:SF53">
    <property type="entry name" value="PERMEASE PERM-RELATED"/>
    <property type="match status" value="1"/>
</dbReference>
<keyword evidence="11" id="KW-1185">Reference proteome</keyword>
<evidence type="ECO:0000256" key="2">
    <source>
        <dbReference type="ARBA" id="ARBA00009773"/>
    </source>
</evidence>
<feature type="compositionally biased region" description="Polar residues" evidence="8">
    <location>
        <begin position="1"/>
        <end position="10"/>
    </location>
</feature>
<feature type="region of interest" description="Disordered" evidence="8">
    <location>
        <begin position="1"/>
        <end position="23"/>
    </location>
</feature>